<proteinExistence type="predicted"/>
<dbReference type="OrthoDB" id="3533398at2"/>
<sequence>MIRAAGLVLAVLLLGGCGVRPTGVVYAGDAPTATASASPQAEVFFLARKMLVPVPRTVRPGDVQTVFDALLAGPTADERKRGLSTVLIGVQRIAVHELDGVTLLVETEPPAAKLSSIAFEQIYCTAMALPNRFMKISFVNGGGVPYPEVACGQGGKAPVPLAGGGGMG</sequence>
<dbReference type="RefSeq" id="WP_141959103.1">
    <property type="nucleotide sequence ID" value="NZ_VFOZ01000001.1"/>
</dbReference>
<protein>
    <recommendedName>
        <fullName evidence="3">Sporulation and spore germination protein</fullName>
    </recommendedName>
</protein>
<gene>
    <name evidence="1" type="ORF">FB559_5640</name>
</gene>
<dbReference type="EMBL" id="VFOZ01000001">
    <property type="protein sequence ID" value="TQL99938.1"/>
    <property type="molecule type" value="Genomic_DNA"/>
</dbReference>
<dbReference type="Proteomes" id="UP000316096">
    <property type="component" value="Unassembled WGS sequence"/>
</dbReference>
<evidence type="ECO:0000313" key="1">
    <source>
        <dbReference type="EMBL" id="TQL99938.1"/>
    </source>
</evidence>
<dbReference type="PROSITE" id="PS51257">
    <property type="entry name" value="PROKAR_LIPOPROTEIN"/>
    <property type="match status" value="1"/>
</dbReference>
<evidence type="ECO:0000313" key="2">
    <source>
        <dbReference type="Proteomes" id="UP000316096"/>
    </source>
</evidence>
<comment type="caution">
    <text evidence="1">The sequence shown here is derived from an EMBL/GenBank/DDBJ whole genome shotgun (WGS) entry which is preliminary data.</text>
</comment>
<reference evidence="1 2" key="1">
    <citation type="submission" date="2019-06" db="EMBL/GenBank/DDBJ databases">
        <title>Sequencing the genomes of 1000 actinobacteria strains.</title>
        <authorList>
            <person name="Klenk H.-P."/>
        </authorList>
    </citation>
    <scope>NUCLEOTIDE SEQUENCE [LARGE SCALE GENOMIC DNA]</scope>
    <source>
        <strain evidence="1 2">DSM 102200</strain>
    </source>
</reference>
<keyword evidence="2" id="KW-1185">Reference proteome</keyword>
<accession>A0A543CSD2</accession>
<dbReference type="AlphaFoldDB" id="A0A543CSD2"/>
<organism evidence="1 2">
    <name type="scientific">Actinoallomurus bryophytorum</name>
    <dbReference type="NCBI Taxonomy" id="1490222"/>
    <lineage>
        <taxon>Bacteria</taxon>
        <taxon>Bacillati</taxon>
        <taxon>Actinomycetota</taxon>
        <taxon>Actinomycetes</taxon>
        <taxon>Streptosporangiales</taxon>
        <taxon>Thermomonosporaceae</taxon>
        <taxon>Actinoallomurus</taxon>
    </lineage>
</organism>
<name>A0A543CSD2_9ACTN</name>
<evidence type="ECO:0008006" key="3">
    <source>
        <dbReference type="Google" id="ProtNLM"/>
    </source>
</evidence>